<dbReference type="PANTHER" id="PTHR43329">
    <property type="entry name" value="EPOXIDE HYDROLASE"/>
    <property type="match status" value="1"/>
</dbReference>
<dbReference type="RefSeq" id="WP_215231613.1">
    <property type="nucleotide sequence ID" value="NZ_CAJRAU010000001.1"/>
</dbReference>
<protein>
    <submittedName>
        <fullName evidence="3">Epoxide hydrolase A</fullName>
        <ecNumber evidence="3">3.3.2.10</ecNumber>
    </submittedName>
</protein>
<reference evidence="3 4" key="1">
    <citation type="submission" date="2021-04" db="EMBL/GenBank/DDBJ databases">
        <authorList>
            <person name="Rodrigo-Torres L."/>
            <person name="Arahal R. D."/>
            <person name="Lucena T."/>
        </authorList>
    </citation>
    <scope>NUCLEOTIDE SEQUENCE [LARGE SCALE GENOMIC DNA]</scope>
    <source>
        <strain evidence="3 4">CECT 9623</strain>
    </source>
</reference>
<dbReference type="PRINTS" id="PR00111">
    <property type="entry name" value="ABHYDROLASE"/>
</dbReference>
<dbReference type="InterPro" id="IPR029058">
    <property type="entry name" value="AB_hydrolase_fold"/>
</dbReference>
<dbReference type="Proteomes" id="UP000679725">
    <property type="component" value="Unassembled WGS sequence"/>
</dbReference>
<proteinExistence type="predicted"/>
<dbReference type="GO" id="GO:0004301">
    <property type="term" value="F:epoxide hydrolase activity"/>
    <property type="evidence" value="ECO:0007669"/>
    <property type="project" value="UniProtKB-EC"/>
</dbReference>
<feature type="domain" description="AB hydrolase-1" evidence="2">
    <location>
        <begin position="33"/>
        <end position="276"/>
    </location>
</feature>
<sequence length="294" mass="33253">MQSSTAAKLGYEYHYVNGLMLHVGHLGPAGGEIIVFLHGFPEFSLSWMAQAEFFARKGYHVIVPDQRGYNLSKKPVLVKDYGLTYLAGDIAALITSLTSRPVTVTGHDWGGGVAWALAQFHPQLVKNLIVLNMPHLHVMRENLRKNPMQLLRSSYAFFFQLPFIPEEVCSAFNFKSLEMSMVKTARPGIFSRVYLLACKQAWRQPNALTAMINWYRAFFQSPVDHDVDITVPVLLLWGANDIFLSKKMAGQSIKRCPSGQLITIENASHWLHHEEPAAVNQYIFTFLNQEKIKS</sequence>
<dbReference type="InterPro" id="IPR000073">
    <property type="entry name" value="AB_hydrolase_1"/>
</dbReference>
<dbReference type="InterPro" id="IPR000639">
    <property type="entry name" value="Epox_hydrolase-like"/>
</dbReference>
<dbReference type="EMBL" id="CAJRAU010000001">
    <property type="protein sequence ID" value="CAG5067437.1"/>
    <property type="molecule type" value="Genomic_DNA"/>
</dbReference>
<gene>
    <name evidence="3" type="primary">ephA</name>
    <name evidence="3" type="ORF">DYBT9623_00158</name>
</gene>
<dbReference type="Pfam" id="PF00561">
    <property type="entry name" value="Abhydrolase_1"/>
    <property type="match status" value="1"/>
</dbReference>
<name>A0ABM8UIU2_9BACT</name>
<evidence type="ECO:0000313" key="3">
    <source>
        <dbReference type="EMBL" id="CAG5067437.1"/>
    </source>
</evidence>
<organism evidence="3 4">
    <name type="scientific">Dyadobacter linearis</name>
    <dbReference type="NCBI Taxonomy" id="2823330"/>
    <lineage>
        <taxon>Bacteria</taxon>
        <taxon>Pseudomonadati</taxon>
        <taxon>Bacteroidota</taxon>
        <taxon>Cytophagia</taxon>
        <taxon>Cytophagales</taxon>
        <taxon>Spirosomataceae</taxon>
        <taxon>Dyadobacter</taxon>
    </lineage>
</organism>
<dbReference type="PRINTS" id="PR00412">
    <property type="entry name" value="EPOXHYDRLASE"/>
</dbReference>
<comment type="caution">
    <text evidence="3">The sequence shown here is derived from an EMBL/GenBank/DDBJ whole genome shotgun (WGS) entry which is preliminary data.</text>
</comment>
<evidence type="ECO:0000313" key="4">
    <source>
        <dbReference type="Proteomes" id="UP000679725"/>
    </source>
</evidence>
<accession>A0ABM8UIU2</accession>
<keyword evidence="1 3" id="KW-0378">Hydrolase</keyword>
<keyword evidence="4" id="KW-1185">Reference proteome</keyword>
<dbReference type="Gene3D" id="3.40.50.1820">
    <property type="entry name" value="alpha/beta hydrolase"/>
    <property type="match status" value="1"/>
</dbReference>
<evidence type="ECO:0000256" key="1">
    <source>
        <dbReference type="ARBA" id="ARBA00022801"/>
    </source>
</evidence>
<dbReference type="EC" id="3.3.2.10" evidence="3"/>
<dbReference type="SUPFAM" id="SSF53474">
    <property type="entry name" value="alpha/beta-Hydrolases"/>
    <property type="match status" value="1"/>
</dbReference>
<evidence type="ECO:0000259" key="2">
    <source>
        <dbReference type="Pfam" id="PF00561"/>
    </source>
</evidence>